<evidence type="ECO:0000313" key="2">
    <source>
        <dbReference type="EMBL" id="KAJ7046202.1"/>
    </source>
</evidence>
<dbReference type="Proteomes" id="UP001218188">
    <property type="component" value="Unassembled WGS sequence"/>
</dbReference>
<dbReference type="EMBL" id="JARJCM010000003">
    <property type="protein sequence ID" value="KAJ7046202.1"/>
    <property type="molecule type" value="Genomic_DNA"/>
</dbReference>
<organism evidence="2 3">
    <name type="scientific">Mycena alexandri</name>
    <dbReference type="NCBI Taxonomy" id="1745969"/>
    <lineage>
        <taxon>Eukaryota</taxon>
        <taxon>Fungi</taxon>
        <taxon>Dikarya</taxon>
        <taxon>Basidiomycota</taxon>
        <taxon>Agaricomycotina</taxon>
        <taxon>Agaricomycetes</taxon>
        <taxon>Agaricomycetidae</taxon>
        <taxon>Agaricales</taxon>
        <taxon>Marasmiineae</taxon>
        <taxon>Mycenaceae</taxon>
        <taxon>Mycena</taxon>
    </lineage>
</organism>
<keyword evidence="3" id="KW-1185">Reference proteome</keyword>
<feature type="compositionally biased region" description="Low complexity" evidence="1">
    <location>
        <begin position="388"/>
        <end position="411"/>
    </location>
</feature>
<comment type="caution">
    <text evidence="2">The sequence shown here is derived from an EMBL/GenBank/DDBJ whole genome shotgun (WGS) entry which is preliminary data.</text>
</comment>
<gene>
    <name evidence="2" type="ORF">C8F04DRAFT_1173158</name>
</gene>
<feature type="compositionally biased region" description="Low complexity" evidence="1">
    <location>
        <begin position="649"/>
        <end position="713"/>
    </location>
</feature>
<protein>
    <submittedName>
        <fullName evidence="2">Uncharacterized protein</fullName>
    </submittedName>
</protein>
<feature type="compositionally biased region" description="Low complexity" evidence="1">
    <location>
        <begin position="448"/>
        <end position="471"/>
    </location>
</feature>
<feature type="compositionally biased region" description="Low complexity" evidence="1">
    <location>
        <begin position="780"/>
        <end position="802"/>
    </location>
</feature>
<feature type="compositionally biased region" description="Low complexity" evidence="1">
    <location>
        <begin position="898"/>
        <end position="934"/>
    </location>
</feature>
<evidence type="ECO:0000313" key="3">
    <source>
        <dbReference type="Proteomes" id="UP001218188"/>
    </source>
</evidence>
<feature type="region of interest" description="Disordered" evidence="1">
    <location>
        <begin position="648"/>
        <end position="719"/>
    </location>
</feature>
<proteinExistence type="predicted"/>
<reference evidence="2" key="1">
    <citation type="submission" date="2023-03" db="EMBL/GenBank/DDBJ databases">
        <title>Massive genome expansion in bonnet fungi (Mycena s.s.) driven by repeated elements and novel gene families across ecological guilds.</title>
        <authorList>
            <consortium name="Lawrence Berkeley National Laboratory"/>
            <person name="Harder C.B."/>
            <person name="Miyauchi S."/>
            <person name="Viragh M."/>
            <person name="Kuo A."/>
            <person name="Thoen E."/>
            <person name="Andreopoulos B."/>
            <person name="Lu D."/>
            <person name="Skrede I."/>
            <person name="Drula E."/>
            <person name="Henrissat B."/>
            <person name="Morin E."/>
            <person name="Kohler A."/>
            <person name="Barry K."/>
            <person name="LaButti K."/>
            <person name="Morin E."/>
            <person name="Salamov A."/>
            <person name="Lipzen A."/>
            <person name="Mereny Z."/>
            <person name="Hegedus B."/>
            <person name="Baldrian P."/>
            <person name="Stursova M."/>
            <person name="Weitz H."/>
            <person name="Taylor A."/>
            <person name="Grigoriev I.V."/>
            <person name="Nagy L.G."/>
            <person name="Martin F."/>
            <person name="Kauserud H."/>
        </authorList>
    </citation>
    <scope>NUCLEOTIDE SEQUENCE</scope>
    <source>
        <strain evidence="2">CBHHK200</strain>
    </source>
</reference>
<feature type="compositionally biased region" description="Low complexity" evidence="1">
    <location>
        <begin position="92"/>
        <end position="108"/>
    </location>
</feature>
<dbReference type="AlphaFoldDB" id="A0AAD6TIB6"/>
<feature type="compositionally biased region" description="Basic residues" evidence="1">
    <location>
        <begin position="375"/>
        <end position="387"/>
    </location>
</feature>
<feature type="compositionally biased region" description="Basic and acidic residues" evidence="1">
    <location>
        <begin position="822"/>
        <end position="855"/>
    </location>
</feature>
<feature type="region of interest" description="Disordered" evidence="1">
    <location>
        <begin position="773"/>
        <end position="959"/>
    </location>
</feature>
<accession>A0AAD6TIB6</accession>
<evidence type="ECO:0000256" key="1">
    <source>
        <dbReference type="SAM" id="MobiDB-lite"/>
    </source>
</evidence>
<feature type="region of interest" description="Disordered" evidence="1">
    <location>
        <begin position="90"/>
        <end position="123"/>
    </location>
</feature>
<feature type="region of interest" description="Disordered" evidence="1">
    <location>
        <begin position="350"/>
        <end position="479"/>
    </location>
</feature>
<feature type="compositionally biased region" description="Basic and acidic residues" evidence="1">
    <location>
        <begin position="866"/>
        <end position="880"/>
    </location>
</feature>
<name>A0AAD6TIB6_9AGAR</name>
<sequence length="959" mass="101729">MPAHTWTNAAQFNLLSGHLPEYSIRHAQRKTSRFWPVVFEDFLRQHPVDAMLGIDKANATPEEWSALQEAILMKKSQIKSWFRYQHKKTAHRSSASSARSSQSALAKALFSTKPSRQRAHRATEVFQKRHPNEISAALAERGHDELNEEHMAVDGEDLAEQEARTKVARGERLRMRNVVVKELLQEASESEREAIAETIRLEKEKLESGGDASAQDIAREERQLAIDDSNDVMEKVLKTLADKTGWFSFAIWGGAESSPRWQVELEMVRPNEEIGVAVLSLLSSSTSAVYGNTPAGNDFIAQHASYEEAISLPFQEFLRRCFENGAVRPPINPSPDDAALDDLITIDAREESTAPQTQPQKSTKKLKKTTDNSNTKKRPKRLPKPKKAVAPTPAPSAAVTPPAATPSAATPPASPPADEGIFSGSDFSWNHSAASGEGNEMLVDNNLDMSMDDISSSSTATEPLSSATPSTHRSTSSFSAPVNNYWPEGMAAPTSPETAGRVATIERGGMTSTASYVAAMLDPALASIDPALVQSPSPPRPRPCFQGAKFSANRAVGRSVSPSPLGGGTAPPSFQFDFGARYRMAGPSAQPVGPSSRAASRLPGLFDTFRKHVAVSPARAYRDQLLYQQQLGARPRADIFGLSVSRAPTTSTSMLPGSSSTSTVPTPSSASTSTVATPSTVPASSVPAAPSPSSAALPASSAPAAPSAAPAPAHVYTSRPMANPTKAEAKAAKAAKAAVTGNSASALVAAAKKRGGRKRREILTDITNDTAIAVPNDTRSATSPATGSASRGSGGNAAPAAGPTGGEENVQVCVAGPSGMRAELRRQKEAEKRAKERETEERLRASRMHNPDGNHDLVCVPPLRRSGRDSRVPPRPDEGFVGKVAKTTRGELGGRQGPQGLQLVPRGGRANAAPAARAKAASAKPTPVTTKTKPNVSVATKGKGRGLERLGLGWSKKKN</sequence>